<dbReference type="OrthoDB" id="409763at2759"/>
<sequence length="99" mass="11714">MFFIPSLLMRRYEPLATIWRIVFDEKWRPSRKVILEVNVQRACELLLGKIPNGKSGEIKFSLYLLAQLSYGIVLIVQKRGDILCSKFMQFGFREVHFFE</sequence>
<dbReference type="InterPro" id="IPR006910">
    <property type="entry name" value="Rad21_Rec8_N"/>
</dbReference>
<evidence type="ECO:0000259" key="1">
    <source>
        <dbReference type="Pfam" id="PF04825"/>
    </source>
</evidence>
<accession>A0A182EU32</accession>
<organism evidence="4">
    <name type="scientific">Onchocerca ochengi</name>
    <name type="common">Filarial nematode worm</name>
    <dbReference type="NCBI Taxonomy" id="42157"/>
    <lineage>
        <taxon>Eukaryota</taxon>
        <taxon>Metazoa</taxon>
        <taxon>Ecdysozoa</taxon>
        <taxon>Nematoda</taxon>
        <taxon>Chromadorea</taxon>
        <taxon>Rhabditida</taxon>
        <taxon>Spirurina</taxon>
        <taxon>Spiruromorpha</taxon>
        <taxon>Filarioidea</taxon>
        <taxon>Onchocercidae</taxon>
        <taxon>Onchocerca</taxon>
    </lineage>
</organism>
<evidence type="ECO:0000313" key="3">
    <source>
        <dbReference type="Proteomes" id="UP000271087"/>
    </source>
</evidence>
<dbReference type="EMBL" id="UYRW01008496">
    <property type="protein sequence ID" value="VDM96731.1"/>
    <property type="molecule type" value="Genomic_DNA"/>
</dbReference>
<gene>
    <name evidence="2" type="ORF">NOO_LOCUS11661</name>
</gene>
<proteinExistence type="predicted"/>
<dbReference type="WBParaSite" id="nOo.2.0.1.t11661-RA">
    <property type="protein sequence ID" value="nOo.2.0.1.t11661-RA"/>
    <property type="gene ID" value="nOo.2.0.1.g11661"/>
</dbReference>
<reference evidence="4" key="1">
    <citation type="submission" date="2016-06" db="UniProtKB">
        <authorList>
            <consortium name="WormBaseParasite"/>
        </authorList>
    </citation>
    <scope>IDENTIFICATION</scope>
</reference>
<evidence type="ECO:0000313" key="4">
    <source>
        <dbReference type="WBParaSite" id="nOo.2.0.1.t11661-RA"/>
    </source>
</evidence>
<reference evidence="2 3" key="2">
    <citation type="submission" date="2018-08" db="EMBL/GenBank/DDBJ databases">
        <authorList>
            <person name="Laetsch R D."/>
            <person name="Stevens L."/>
            <person name="Kumar S."/>
            <person name="Blaxter L. M."/>
        </authorList>
    </citation>
    <scope>NUCLEOTIDE SEQUENCE [LARGE SCALE GENOMIC DNA]</scope>
</reference>
<dbReference type="STRING" id="42157.A0A182EU32"/>
<protein>
    <submittedName>
        <fullName evidence="4">Rad21_Rec8_N domain-containing protein</fullName>
    </submittedName>
</protein>
<dbReference type="AlphaFoldDB" id="A0A182EU32"/>
<evidence type="ECO:0000313" key="2">
    <source>
        <dbReference type="EMBL" id="VDM96731.1"/>
    </source>
</evidence>
<name>A0A182EU32_ONCOC</name>
<dbReference type="Proteomes" id="UP000271087">
    <property type="component" value="Unassembled WGS sequence"/>
</dbReference>
<dbReference type="Pfam" id="PF04825">
    <property type="entry name" value="Rad21_Rec8_N"/>
    <property type="match status" value="1"/>
</dbReference>
<keyword evidence="3" id="KW-1185">Reference proteome</keyword>
<feature type="domain" description="Rad21/Rec8-like protein N-terminal" evidence="1">
    <location>
        <begin position="1"/>
        <end position="85"/>
    </location>
</feature>